<dbReference type="SUPFAM" id="SSF52833">
    <property type="entry name" value="Thioredoxin-like"/>
    <property type="match status" value="1"/>
</dbReference>
<comment type="caution">
    <text evidence="5">The sequence shown here is derived from an EMBL/GenBank/DDBJ whole genome shotgun (WGS) entry which is preliminary data.</text>
</comment>
<proteinExistence type="predicted"/>
<reference evidence="5 6" key="1">
    <citation type="submission" date="2018-11" db="EMBL/GenBank/DDBJ databases">
        <title>Complete genome sequencing of the Actinobacteria Serinibacter sp. K3-2.</title>
        <authorList>
            <person name="Rakitin A.L."/>
            <person name="Beletsky A.V."/>
            <person name="Mardanov A.V."/>
            <person name="Ravin N.V."/>
            <person name="Gromova A.S."/>
            <person name="Filippova S.N."/>
            <person name="Gal'Chenko V.F."/>
        </authorList>
    </citation>
    <scope>NUCLEOTIDE SEQUENCE [LARGE SCALE GENOMIC DNA]</scope>
    <source>
        <strain evidence="5 6">K3-2</strain>
    </source>
</reference>
<evidence type="ECO:0000256" key="3">
    <source>
        <dbReference type="ARBA" id="ARBA00023284"/>
    </source>
</evidence>
<dbReference type="AlphaFoldDB" id="A0A4Z1E466"/>
<keyword evidence="2" id="KW-0049">Antioxidant</keyword>
<feature type="domain" description="Alkyl hydroperoxide reductase subunit C/ Thiol specific antioxidant" evidence="4">
    <location>
        <begin position="13"/>
        <end position="124"/>
    </location>
</feature>
<keyword evidence="6" id="KW-1185">Reference proteome</keyword>
<dbReference type="EMBL" id="RHPJ01000003">
    <property type="protein sequence ID" value="TGO04431.1"/>
    <property type="molecule type" value="Genomic_DNA"/>
</dbReference>
<evidence type="ECO:0000256" key="2">
    <source>
        <dbReference type="ARBA" id="ARBA00022862"/>
    </source>
</evidence>
<protein>
    <submittedName>
        <fullName evidence="5">Alkyl hydroperoxide reductase subunit C-like protein</fullName>
    </submittedName>
</protein>
<sequence length="151" mass="15633">MGLRPDPGLSLALPYGQRVTVGDLRGAPALLVLVPGAFTPLCTNELRDVAAARGALAPARVLVVSCDTAATLDAWRSSEAADVEVASDSWPHGEVSRALAAFDEATGWSLRRTVLLDDSGMVVWTDLAPGGRARDVGDAVAAVARLGGDDR</sequence>
<dbReference type="InterPro" id="IPR000866">
    <property type="entry name" value="AhpC/TSA"/>
</dbReference>
<keyword evidence="1" id="KW-0575">Peroxidase</keyword>
<dbReference type="InterPro" id="IPR050455">
    <property type="entry name" value="Tpx_Peroxidase_subfamily"/>
</dbReference>
<keyword evidence="1" id="KW-0560">Oxidoreductase</keyword>
<name>A0A4Z1E466_9MICO</name>
<dbReference type="Proteomes" id="UP000297318">
    <property type="component" value="Unassembled WGS sequence"/>
</dbReference>
<dbReference type="PANTHER" id="PTHR43110:SF1">
    <property type="entry name" value="THIOL PEROXIDASE"/>
    <property type="match status" value="1"/>
</dbReference>
<dbReference type="Pfam" id="PF00578">
    <property type="entry name" value="AhpC-TSA"/>
    <property type="match status" value="1"/>
</dbReference>
<accession>A0A4Z1E466</accession>
<dbReference type="GO" id="GO:0004601">
    <property type="term" value="F:peroxidase activity"/>
    <property type="evidence" value="ECO:0007669"/>
    <property type="project" value="UniProtKB-KW"/>
</dbReference>
<evidence type="ECO:0000256" key="1">
    <source>
        <dbReference type="ARBA" id="ARBA00022559"/>
    </source>
</evidence>
<evidence type="ECO:0000313" key="6">
    <source>
        <dbReference type="Proteomes" id="UP000297318"/>
    </source>
</evidence>
<evidence type="ECO:0000313" key="5">
    <source>
        <dbReference type="EMBL" id="TGO04431.1"/>
    </source>
</evidence>
<dbReference type="InterPro" id="IPR036249">
    <property type="entry name" value="Thioredoxin-like_sf"/>
</dbReference>
<organism evidence="5 6">
    <name type="scientific">Serinibacter arcticus</name>
    <dbReference type="NCBI Taxonomy" id="1655435"/>
    <lineage>
        <taxon>Bacteria</taxon>
        <taxon>Bacillati</taxon>
        <taxon>Actinomycetota</taxon>
        <taxon>Actinomycetes</taxon>
        <taxon>Micrococcales</taxon>
        <taxon>Beutenbergiaceae</taxon>
        <taxon>Serinibacter</taxon>
    </lineage>
</organism>
<evidence type="ECO:0000259" key="4">
    <source>
        <dbReference type="Pfam" id="PF00578"/>
    </source>
</evidence>
<gene>
    <name evidence="5" type="ORF">SERN_2024</name>
</gene>
<dbReference type="Gene3D" id="3.40.30.10">
    <property type="entry name" value="Glutaredoxin"/>
    <property type="match status" value="1"/>
</dbReference>
<keyword evidence="3" id="KW-0676">Redox-active center</keyword>
<dbReference type="PANTHER" id="PTHR43110">
    <property type="entry name" value="THIOL PEROXIDASE"/>
    <property type="match status" value="1"/>
</dbReference>